<feature type="region of interest" description="Disordered" evidence="1">
    <location>
        <begin position="120"/>
        <end position="165"/>
    </location>
</feature>
<dbReference type="Proteomes" id="UP000192578">
    <property type="component" value="Unassembled WGS sequence"/>
</dbReference>
<reference evidence="3" key="1">
    <citation type="submission" date="2017-01" db="EMBL/GenBank/DDBJ databases">
        <title>Comparative genomics of anhydrobiosis in the tardigrade Hypsibius dujardini.</title>
        <authorList>
            <person name="Yoshida Y."/>
            <person name="Koutsovoulos G."/>
            <person name="Laetsch D."/>
            <person name="Stevens L."/>
            <person name="Kumar S."/>
            <person name="Horikawa D."/>
            <person name="Ishino K."/>
            <person name="Komine S."/>
            <person name="Tomita M."/>
            <person name="Blaxter M."/>
            <person name="Arakawa K."/>
        </authorList>
    </citation>
    <scope>NUCLEOTIDE SEQUENCE [LARGE SCALE GENOMIC DNA]</scope>
    <source>
        <strain evidence="3">Z151</strain>
    </source>
</reference>
<accession>A0A1W0X149</accession>
<name>A0A1W0X149_HYPEX</name>
<proteinExistence type="predicted"/>
<protein>
    <submittedName>
        <fullName evidence="2">Uncharacterized protein</fullName>
    </submittedName>
</protein>
<organism evidence="2 3">
    <name type="scientific">Hypsibius exemplaris</name>
    <name type="common">Freshwater tardigrade</name>
    <dbReference type="NCBI Taxonomy" id="2072580"/>
    <lineage>
        <taxon>Eukaryota</taxon>
        <taxon>Metazoa</taxon>
        <taxon>Ecdysozoa</taxon>
        <taxon>Tardigrada</taxon>
        <taxon>Eutardigrada</taxon>
        <taxon>Parachela</taxon>
        <taxon>Hypsibioidea</taxon>
        <taxon>Hypsibiidae</taxon>
        <taxon>Hypsibius</taxon>
    </lineage>
</organism>
<evidence type="ECO:0000256" key="1">
    <source>
        <dbReference type="SAM" id="MobiDB-lite"/>
    </source>
</evidence>
<evidence type="ECO:0000313" key="2">
    <source>
        <dbReference type="EMBL" id="OQV21180.1"/>
    </source>
</evidence>
<evidence type="ECO:0000313" key="3">
    <source>
        <dbReference type="Proteomes" id="UP000192578"/>
    </source>
</evidence>
<keyword evidence="3" id="KW-1185">Reference proteome</keyword>
<comment type="caution">
    <text evidence="2">The sequence shown here is derived from an EMBL/GenBank/DDBJ whole genome shotgun (WGS) entry which is preliminary data.</text>
</comment>
<dbReference type="AlphaFoldDB" id="A0A1W0X149"/>
<sequence length="260" mass="27799">MAPGNRVLPEIVKAIHTLHTGKAELSYSAIGEAFGRGEQWAYRISKKYDGVTGKPLEEKPLGRRKKGDAVQDEMISKLAASCPDGGSKAIRNTLIEYGLTNVVSARTIRKRIQMRKVAETAASSGAASNEPPINENGKRTSAASGSGPSKKKKTSDRNEISSNLPPVLRQLLDKAKQSGSSAAPPRDSPELVAMARRIYEDSPTSYHILLESGLPFPTIAALQQLPGTTIVDTSAQSRAAVQKNTGAPVLIVPVPPRKVR</sequence>
<dbReference type="EMBL" id="MTYJ01000025">
    <property type="protein sequence ID" value="OQV21180.1"/>
    <property type="molecule type" value="Genomic_DNA"/>
</dbReference>
<gene>
    <name evidence="2" type="ORF">BV898_04940</name>
</gene>